<dbReference type="PANTHER" id="PTHR10283">
    <property type="entry name" value="SOLUTE CARRIER FAMILY 13 MEMBER"/>
    <property type="match status" value="1"/>
</dbReference>
<feature type="transmembrane region" description="Helical" evidence="6">
    <location>
        <begin position="346"/>
        <end position="365"/>
    </location>
</feature>
<dbReference type="Proteomes" id="UP001302719">
    <property type="component" value="Chromosome"/>
</dbReference>
<evidence type="ECO:0000256" key="6">
    <source>
        <dbReference type="SAM" id="Phobius"/>
    </source>
</evidence>
<dbReference type="AlphaFoldDB" id="A0AA96GC32"/>
<dbReference type="Pfam" id="PF00939">
    <property type="entry name" value="Na_sulph_symp"/>
    <property type="match status" value="1"/>
</dbReference>
<feature type="transmembrane region" description="Helical" evidence="6">
    <location>
        <begin position="377"/>
        <end position="400"/>
    </location>
</feature>
<comment type="subcellular location">
    <subcellularLocation>
        <location evidence="1">Membrane</location>
        <topology evidence="1">Multi-pass membrane protein</topology>
    </subcellularLocation>
</comment>
<feature type="transmembrane region" description="Helical" evidence="6">
    <location>
        <begin position="132"/>
        <end position="160"/>
    </location>
</feature>
<gene>
    <name evidence="7" type="ORF">PP769_04505</name>
</gene>
<feature type="transmembrane region" description="Helical" evidence="6">
    <location>
        <begin position="466"/>
        <end position="485"/>
    </location>
</feature>
<evidence type="ECO:0000256" key="3">
    <source>
        <dbReference type="ARBA" id="ARBA00022692"/>
    </source>
</evidence>
<name>A0AA96GC32_9BACT</name>
<evidence type="ECO:0000256" key="4">
    <source>
        <dbReference type="ARBA" id="ARBA00022989"/>
    </source>
</evidence>
<keyword evidence="8" id="KW-1185">Reference proteome</keyword>
<accession>A0AA96GC32</accession>
<evidence type="ECO:0000313" key="8">
    <source>
        <dbReference type="Proteomes" id="UP001302719"/>
    </source>
</evidence>
<dbReference type="InterPro" id="IPR001898">
    <property type="entry name" value="SLC13A/DASS"/>
</dbReference>
<sequence length="495" mass="52806">MSQSGPGPHTAIPAYQFGLFAAPLIAGLMFVLLPESLPDPARILATILSWVVVMWITEPIPLPITALLGCGLCVVAGLGNMQAVFSAFAHPIIFLFIGSFFISEALSVHGLDRRFGNWLLSRKCVGSNPIRIMMAMSLAVAGLSMWINNTAATAVMLPIALGVLRALRQGYPNMKTFDTGFLLCLAYGAGIGGVATLVGTAPNLIGVGLLAQQAHFTISFDQWLLIGLPLASVMLLVMFTLMYWLHPPPPHSPFHEGSSVLKIAAPLPWTRGEQYTFAVFMLAVLLWLLPALLSIWFEGNHPVVQWVRTHLPKELVPIFASGLLFLLPLDFRQGKFTLTWKEAANIHWGTILLFGGGIAFGELMVETELAKAIGQGMVAMFGIESIWGLTGVAILTALVLTELASNTAATSMIVPVLIAIAHTANFSPVAPVLGACMAASLAFVLPVSTPPNAIVYGTGRIPILRMVQAGLLLDAIGGVLIWATLRIVGPLLGIV</sequence>
<proteinExistence type="predicted"/>
<evidence type="ECO:0000313" key="7">
    <source>
        <dbReference type="EMBL" id="WNM59033.1"/>
    </source>
</evidence>
<dbReference type="GO" id="GO:0005886">
    <property type="term" value="C:plasma membrane"/>
    <property type="evidence" value="ECO:0007669"/>
    <property type="project" value="TreeGrafter"/>
</dbReference>
<keyword evidence="2" id="KW-0813">Transport</keyword>
<organism evidence="7 8">
    <name type="scientific">Candidatus Nitrospira allomarina</name>
    <dbReference type="NCBI Taxonomy" id="3020900"/>
    <lineage>
        <taxon>Bacteria</taxon>
        <taxon>Pseudomonadati</taxon>
        <taxon>Nitrospirota</taxon>
        <taxon>Nitrospiria</taxon>
        <taxon>Nitrospirales</taxon>
        <taxon>Nitrospiraceae</taxon>
        <taxon>Nitrospira</taxon>
    </lineage>
</organism>
<protein>
    <submittedName>
        <fullName evidence="7">SLC13 family permease</fullName>
    </submittedName>
</protein>
<feature type="transmembrane region" description="Helical" evidence="6">
    <location>
        <begin position="412"/>
        <end position="445"/>
    </location>
</feature>
<dbReference type="EMBL" id="CP116967">
    <property type="protein sequence ID" value="WNM59033.1"/>
    <property type="molecule type" value="Genomic_DNA"/>
</dbReference>
<dbReference type="InterPro" id="IPR031312">
    <property type="entry name" value="Na/sul_symport_CS"/>
</dbReference>
<dbReference type="CDD" id="cd01115">
    <property type="entry name" value="SLC13_permease"/>
    <property type="match status" value="1"/>
</dbReference>
<feature type="transmembrane region" description="Helical" evidence="6">
    <location>
        <begin position="12"/>
        <end position="34"/>
    </location>
</feature>
<feature type="transmembrane region" description="Helical" evidence="6">
    <location>
        <begin position="315"/>
        <end position="334"/>
    </location>
</feature>
<feature type="transmembrane region" description="Helical" evidence="6">
    <location>
        <begin position="275"/>
        <end position="295"/>
    </location>
</feature>
<evidence type="ECO:0000256" key="2">
    <source>
        <dbReference type="ARBA" id="ARBA00022448"/>
    </source>
</evidence>
<evidence type="ECO:0000256" key="1">
    <source>
        <dbReference type="ARBA" id="ARBA00004141"/>
    </source>
</evidence>
<dbReference type="KEGG" id="nall:PP769_04505"/>
<keyword evidence="3 6" id="KW-0812">Transmembrane</keyword>
<feature type="transmembrane region" description="Helical" evidence="6">
    <location>
        <begin position="180"/>
        <end position="211"/>
    </location>
</feature>
<dbReference type="GO" id="GO:0015141">
    <property type="term" value="F:succinate transmembrane transporter activity"/>
    <property type="evidence" value="ECO:0007669"/>
    <property type="project" value="UniProtKB-ARBA"/>
</dbReference>
<feature type="transmembrane region" description="Helical" evidence="6">
    <location>
        <begin position="91"/>
        <end position="111"/>
    </location>
</feature>
<dbReference type="NCBIfam" id="TIGR00785">
    <property type="entry name" value="dass"/>
    <property type="match status" value="1"/>
</dbReference>
<dbReference type="PROSITE" id="PS01271">
    <property type="entry name" value="NA_SULFATE"/>
    <property type="match status" value="1"/>
</dbReference>
<dbReference type="PANTHER" id="PTHR10283:SF82">
    <property type="entry name" value="SOLUTE CARRIER FAMILY 13 MEMBER 2"/>
    <property type="match status" value="1"/>
</dbReference>
<keyword evidence="5 6" id="KW-0472">Membrane</keyword>
<reference evidence="7 8" key="1">
    <citation type="submission" date="2023-01" db="EMBL/GenBank/DDBJ databases">
        <title>Cultivation and genomic characterization of new, ubiquitous marine nitrite-oxidizing bacteria from the Nitrospirales.</title>
        <authorList>
            <person name="Mueller A.J."/>
            <person name="Daebeler A."/>
            <person name="Herbold C.W."/>
            <person name="Kirkegaard R.H."/>
            <person name="Daims H."/>
        </authorList>
    </citation>
    <scope>NUCLEOTIDE SEQUENCE [LARGE SCALE GENOMIC DNA]</scope>
    <source>
        <strain evidence="7 8">VA</strain>
    </source>
</reference>
<keyword evidence="4 6" id="KW-1133">Transmembrane helix</keyword>
<feature type="transmembrane region" description="Helical" evidence="6">
    <location>
        <begin position="223"/>
        <end position="245"/>
    </location>
</feature>
<dbReference type="RefSeq" id="WP_312645670.1">
    <property type="nucleotide sequence ID" value="NZ_CP116967.1"/>
</dbReference>
<evidence type="ECO:0000256" key="5">
    <source>
        <dbReference type="ARBA" id="ARBA00023136"/>
    </source>
</evidence>